<keyword evidence="4" id="KW-1185">Reference proteome</keyword>
<dbReference type="PANTHER" id="PTHR48090">
    <property type="entry name" value="UNDECAPRENYL-PHOSPHATE 4-DEOXY-4-FORMAMIDO-L-ARABINOSE TRANSFERASE-RELATED"/>
    <property type="match status" value="1"/>
</dbReference>
<dbReference type="InterPro" id="IPR001173">
    <property type="entry name" value="Glyco_trans_2-like"/>
</dbReference>
<dbReference type="CDD" id="cd02525">
    <property type="entry name" value="Succinoglycan_BP_ExoA"/>
    <property type="match status" value="1"/>
</dbReference>
<feature type="transmembrane region" description="Helical" evidence="1">
    <location>
        <begin position="269"/>
        <end position="285"/>
    </location>
</feature>
<dbReference type="GeneID" id="69649073"/>
<reference evidence="3 4" key="1">
    <citation type="journal article" date="2018" name="Nature">
        <title>A major lineage of non-tailed dsDNA viruses as unrecognized killers of marine bacteria.</title>
        <authorList>
            <person name="Kauffman K.M."/>
            <person name="Hussain F.A."/>
            <person name="Yang J."/>
            <person name="Arevalo P."/>
            <person name="Brown J.M."/>
            <person name="Chang W.K."/>
            <person name="VanInsberghe D."/>
            <person name="Elsherbini J."/>
            <person name="Sharma R.S."/>
            <person name="Cutler M.B."/>
            <person name="Kelly L."/>
            <person name="Polz M.F."/>
        </authorList>
    </citation>
    <scope>NUCLEOTIDE SEQUENCE [LARGE SCALE GENOMIC DNA]</scope>
    <source>
        <strain evidence="3 4">10N.286.55.E1</strain>
    </source>
</reference>
<gene>
    <name evidence="3" type="ORF">BCV38_08685</name>
</gene>
<dbReference type="PANTHER" id="PTHR48090:SF6">
    <property type="entry name" value="SLR5056 PROTEIN"/>
    <property type="match status" value="1"/>
</dbReference>
<dbReference type="EMBL" id="MCSB01000024">
    <property type="protein sequence ID" value="PME27111.1"/>
    <property type="molecule type" value="Genomic_DNA"/>
</dbReference>
<dbReference type="RefSeq" id="WP_102296301.1">
    <property type="nucleotide sequence ID" value="NZ_JAAHTI010000001.1"/>
</dbReference>
<dbReference type="Pfam" id="PF00535">
    <property type="entry name" value="Glycos_transf_2"/>
    <property type="match status" value="1"/>
</dbReference>
<protein>
    <submittedName>
        <fullName evidence="3">Succinoglycan biosynthesis protein exoa</fullName>
    </submittedName>
</protein>
<evidence type="ECO:0000313" key="3">
    <source>
        <dbReference type="EMBL" id="PME27111.1"/>
    </source>
</evidence>
<dbReference type="InterPro" id="IPR050256">
    <property type="entry name" value="Glycosyltransferase_2"/>
</dbReference>
<comment type="caution">
    <text evidence="3">The sequence shown here is derived from an EMBL/GenBank/DDBJ whole genome shotgun (WGS) entry which is preliminary data.</text>
</comment>
<dbReference type="SUPFAM" id="SSF53448">
    <property type="entry name" value="Nucleotide-diphospho-sugar transferases"/>
    <property type="match status" value="1"/>
</dbReference>
<organism evidence="3 4">
    <name type="scientific">Vibrio lentus</name>
    <dbReference type="NCBI Taxonomy" id="136468"/>
    <lineage>
        <taxon>Bacteria</taxon>
        <taxon>Pseudomonadati</taxon>
        <taxon>Pseudomonadota</taxon>
        <taxon>Gammaproteobacteria</taxon>
        <taxon>Vibrionales</taxon>
        <taxon>Vibrionaceae</taxon>
        <taxon>Vibrio</taxon>
    </lineage>
</organism>
<dbReference type="AlphaFoldDB" id="A0AA45A8C9"/>
<keyword evidence="1" id="KW-0812">Transmembrane</keyword>
<feature type="transmembrane region" description="Helical" evidence="1">
    <location>
        <begin position="297"/>
        <end position="318"/>
    </location>
</feature>
<evidence type="ECO:0000313" key="4">
    <source>
        <dbReference type="Proteomes" id="UP000239763"/>
    </source>
</evidence>
<dbReference type="Proteomes" id="UP000239763">
    <property type="component" value="Unassembled WGS sequence"/>
</dbReference>
<evidence type="ECO:0000259" key="2">
    <source>
        <dbReference type="Pfam" id="PF00535"/>
    </source>
</evidence>
<name>A0AA45A8C9_9VIBR</name>
<evidence type="ECO:0000256" key="1">
    <source>
        <dbReference type="SAM" id="Phobius"/>
    </source>
</evidence>
<keyword evidence="1" id="KW-0472">Membrane</keyword>
<sequence length="323" mass="36174">MEALLIVPCLNELEHIESLSEKFSPFLQSSPGSRMIFVDGGSTDGTIEQIRAIENEQIVYLNNEKKIQSAAINLAVKEFGSTFDYFVRIDAHGDYPDNYVESLLDEAIMSYADSVVVSMDTVGKGGFQKLAADAQNSKLGNGGSAHRNQSLDGKWVDHGHHALMRVEAFITVGGYDESFVANEDAEIDARLIKAGFKIWLTAKTFMTYYPRDNAKALFKQYLRYGIGRASNCLKHNDIPKVRQLLPIIVFPSVILLLCSSLHWILSIPFSVWFFACLMIGILQAVKVRDLTSIASSFVAMLMHFSWSLGFIIGLFRYFQRTQS</sequence>
<dbReference type="InterPro" id="IPR029044">
    <property type="entry name" value="Nucleotide-diphossugar_trans"/>
</dbReference>
<keyword evidence="1" id="KW-1133">Transmembrane helix</keyword>
<accession>A0AA45A8C9</accession>
<dbReference type="Gene3D" id="3.90.550.10">
    <property type="entry name" value="Spore Coat Polysaccharide Biosynthesis Protein SpsA, Chain A"/>
    <property type="match status" value="1"/>
</dbReference>
<proteinExistence type="predicted"/>
<feature type="domain" description="Glycosyltransferase 2-like" evidence="2">
    <location>
        <begin position="6"/>
        <end position="171"/>
    </location>
</feature>